<accession>A0ABT1PDA6</accession>
<feature type="compositionally biased region" description="Basic residues" evidence="1">
    <location>
        <begin position="220"/>
        <end position="229"/>
    </location>
</feature>
<evidence type="ECO:0000313" key="3">
    <source>
        <dbReference type="EMBL" id="MCQ4043352.1"/>
    </source>
</evidence>
<keyword evidence="2" id="KW-0812">Transmembrane</keyword>
<evidence type="ECO:0000256" key="2">
    <source>
        <dbReference type="SAM" id="Phobius"/>
    </source>
</evidence>
<protein>
    <submittedName>
        <fullName evidence="3">Uncharacterized protein</fullName>
    </submittedName>
</protein>
<organism evidence="3 4">
    <name type="scientific">Streptantibioticus rubrisoli</name>
    <dbReference type="NCBI Taxonomy" id="1387313"/>
    <lineage>
        <taxon>Bacteria</taxon>
        <taxon>Bacillati</taxon>
        <taxon>Actinomycetota</taxon>
        <taxon>Actinomycetes</taxon>
        <taxon>Kitasatosporales</taxon>
        <taxon>Streptomycetaceae</taxon>
        <taxon>Streptantibioticus</taxon>
    </lineage>
</organism>
<gene>
    <name evidence="3" type="ORF">NON19_15290</name>
</gene>
<feature type="region of interest" description="Disordered" evidence="1">
    <location>
        <begin position="72"/>
        <end position="114"/>
    </location>
</feature>
<keyword evidence="2" id="KW-1133">Transmembrane helix</keyword>
<keyword evidence="2" id="KW-0472">Membrane</keyword>
<comment type="caution">
    <text evidence="3">The sequence shown here is derived from an EMBL/GenBank/DDBJ whole genome shotgun (WGS) entry which is preliminary data.</text>
</comment>
<evidence type="ECO:0000256" key="1">
    <source>
        <dbReference type="SAM" id="MobiDB-lite"/>
    </source>
</evidence>
<evidence type="ECO:0000313" key="4">
    <source>
        <dbReference type="Proteomes" id="UP001206206"/>
    </source>
</evidence>
<feature type="compositionally biased region" description="Low complexity" evidence="1">
    <location>
        <begin position="195"/>
        <end position="219"/>
    </location>
</feature>
<keyword evidence="4" id="KW-1185">Reference proteome</keyword>
<feature type="compositionally biased region" description="Pro residues" evidence="1">
    <location>
        <begin position="149"/>
        <end position="158"/>
    </location>
</feature>
<dbReference type="Proteomes" id="UP001206206">
    <property type="component" value="Unassembled WGS sequence"/>
</dbReference>
<feature type="transmembrane region" description="Helical" evidence="2">
    <location>
        <begin position="120"/>
        <end position="142"/>
    </location>
</feature>
<dbReference type="EMBL" id="JANFNH010000014">
    <property type="protein sequence ID" value="MCQ4043352.1"/>
    <property type="molecule type" value="Genomic_DNA"/>
</dbReference>
<feature type="compositionally biased region" description="Low complexity" evidence="1">
    <location>
        <begin position="172"/>
        <end position="184"/>
    </location>
</feature>
<reference evidence="3 4" key="1">
    <citation type="submission" date="2022-06" db="EMBL/GenBank/DDBJ databases">
        <title>Draft genome sequence of type strain Streptomyces rubrisoli DSM 42083.</title>
        <authorList>
            <person name="Duangmal K."/>
            <person name="Klaysubun C."/>
        </authorList>
    </citation>
    <scope>NUCLEOTIDE SEQUENCE [LARGE SCALE GENOMIC DNA]</scope>
    <source>
        <strain evidence="3 4">DSM 42083</strain>
    </source>
</reference>
<feature type="region of interest" description="Disordered" evidence="1">
    <location>
        <begin position="142"/>
        <end position="229"/>
    </location>
</feature>
<proteinExistence type="predicted"/>
<dbReference type="RefSeq" id="WP_255928372.1">
    <property type="nucleotide sequence ID" value="NZ_JANFNH010000014.1"/>
</dbReference>
<name>A0ABT1PDA6_9ACTN</name>
<sequence length="229" mass="24437">MQWTDESGSSYGTDPYGSTHSYPYAPEYGDECGAHATADTVAMPWAPERFLPWDDQVRETYGEFAYETYRAESAWDGPHTVRPPGYEPSSPDTSDDEATQPVFVDSSGRRQRRVRRAARLLVIPAGGYMALLASTLLGGPALSSAFVPLPDPPSPTPHPSVAAPDASPRPTPSARSRTTAKSTSVHVVAARPKDSAAPPATTSTPTPWPSTAAPAPKATPRGRSHKPLK</sequence>
<feature type="compositionally biased region" description="Polar residues" evidence="1">
    <location>
        <begin position="1"/>
        <end position="21"/>
    </location>
</feature>
<feature type="region of interest" description="Disordered" evidence="1">
    <location>
        <begin position="1"/>
        <end position="31"/>
    </location>
</feature>